<keyword evidence="2" id="KW-1185">Reference proteome</keyword>
<proteinExistence type="predicted"/>
<protein>
    <recommendedName>
        <fullName evidence="3">Methyltransferase-domain-containing protein</fullName>
    </recommendedName>
</protein>
<dbReference type="OrthoDB" id="413520at2759"/>
<organism evidence="1 2">
    <name type="scientific">Hesseltinella vesiculosa</name>
    <dbReference type="NCBI Taxonomy" id="101127"/>
    <lineage>
        <taxon>Eukaryota</taxon>
        <taxon>Fungi</taxon>
        <taxon>Fungi incertae sedis</taxon>
        <taxon>Mucoromycota</taxon>
        <taxon>Mucoromycotina</taxon>
        <taxon>Mucoromycetes</taxon>
        <taxon>Mucorales</taxon>
        <taxon>Cunninghamellaceae</taxon>
        <taxon>Hesseltinella</taxon>
    </lineage>
</organism>
<dbReference type="PANTHER" id="PTHR14614">
    <property type="entry name" value="HEPATOCELLULAR CARCINOMA-ASSOCIATED ANTIGEN"/>
    <property type="match status" value="1"/>
</dbReference>
<evidence type="ECO:0000313" key="2">
    <source>
        <dbReference type="Proteomes" id="UP000242146"/>
    </source>
</evidence>
<accession>A0A1X2GKE4</accession>
<dbReference type="Gene3D" id="3.40.50.150">
    <property type="entry name" value="Vaccinia Virus protein VP39"/>
    <property type="match status" value="1"/>
</dbReference>
<dbReference type="InterPro" id="IPR029063">
    <property type="entry name" value="SAM-dependent_MTases_sf"/>
</dbReference>
<gene>
    <name evidence="1" type="ORF">DM01DRAFT_1335140</name>
</gene>
<comment type="caution">
    <text evidence="1">The sequence shown here is derived from an EMBL/GenBank/DDBJ whole genome shotgun (WGS) entry which is preliminary data.</text>
</comment>
<dbReference type="STRING" id="101127.A0A1X2GKE4"/>
<name>A0A1X2GKE4_9FUNG</name>
<feature type="non-terminal residue" evidence="1">
    <location>
        <position position="1"/>
    </location>
</feature>
<evidence type="ECO:0008006" key="3">
    <source>
        <dbReference type="Google" id="ProtNLM"/>
    </source>
</evidence>
<evidence type="ECO:0000313" key="1">
    <source>
        <dbReference type="EMBL" id="ORX55749.1"/>
    </source>
</evidence>
<dbReference type="SUPFAM" id="SSF53335">
    <property type="entry name" value="S-adenosyl-L-methionine-dependent methyltransferases"/>
    <property type="match status" value="1"/>
</dbReference>
<dbReference type="AlphaFoldDB" id="A0A1X2GKE4"/>
<sequence length="393" mass="43740">MATSNYYIRFRKPPPTSCRLDQPFTVVWDIESDLGDYAYELPLTLTCQTTDRDIQVHLLPQDTKSPLKAGTWDYVPYRGGGIVTRLALTTNEKPHMAKKKRSPAKTTSGSLNVQLVLSVAPAYRDPQSAEHPIWTNSYLTSHGDSHWIIGLASVPIALALSTSASTPSLTSADQVQRFLKAGSKIMHLCEDNEETIARHVWDCGLALCCYLDKEKASLSCKRVIELGSGTGLVGIYAAHVLQPTSVYLTDLPDAMAILEQNARLNPPSDKKKTKIHTKVLSWGPLRDDGADDEQESTAADWQQITAVRPFDLVLLADVLYNQTSHDILLDTLEWLSVDSTTKVILAYKQRNPDERVFFDKARARQFECSLLPFGPSPSVYEIYSLTKKQTPSI</sequence>
<dbReference type="Proteomes" id="UP000242146">
    <property type="component" value="Unassembled WGS sequence"/>
</dbReference>
<dbReference type="EMBL" id="MCGT01000011">
    <property type="protein sequence ID" value="ORX55749.1"/>
    <property type="molecule type" value="Genomic_DNA"/>
</dbReference>
<dbReference type="GO" id="GO:0005829">
    <property type="term" value="C:cytosol"/>
    <property type="evidence" value="ECO:0007669"/>
    <property type="project" value="TreeGrafter"/>
</dbReference>
<dbReference type="PANTHER" id="PTHR14614:SF132">
    <property type="entry name" value="PROTEIN-LYSINE METHYLTRANSFERASE C42C1.13"/>
    <property type="match status" value="1"/>
</dbReference>
<dbReference type="Pfam" id="PF10294">
    <property type="entry name" value="Methyltransf_16"/>
    <property type="match status" value="1"/>
</dbReference>
<dbReference type="InterPro" id="IPR019410">
    <property type="entry name" value="Methyltransf_16"/>
</dbReference>
<reference evidence="1 2" key="1">
    <citation type="submission" date="2016-07" db="EMBL/GenBank/DDBJ databases">
        <title>Pervasive Adenine N6-methylation of Active Genes in Fungi.</title>
        <authorList>
            <consortium name="DOE Joint Genome Institute"/>
            <person name="Mondo S.J."/>
            <person name="Dannebaum R.O."/>
            <person name="Kuo R.C."/>
            <person name="Labutti K."/>
            <person name="Haridas S."/>
            <person name="Kuo A."/>
            <person name="Salamov A."/>
            <person name="Ahrendt S.R."/>
            <person name="Lipzen A."/>
            <person name="Sullivan W."/>
            <person name="Andreopoulos W.B."/>
            <person name="Clum A."/>
            <person name="Lindquist E."/>
            <person name="Daum C."/>
            <person name="Ramamoorthy G.K."/>
            <person name="Gryganskyi A."/>
            <person name="Culley D."/>
            <person name="Magnuson J.K."/>
            <person name="James T.Y."/>
            <person name="O'Malley M.A."/>
            <person name="Stajich J.E."/>
            <person name="Spatafora J.W."/>
            <person name="Visel A."/>
            <person name="Grigoriev I.V."/>
        </authorList>
    </citation>
    <scope>NUCLEOTIDE SEQUENCE [LARGE SCALE GENOMIC DNA]</scope>
    <source>
        <strain evidence="1 2">NRRL 3301</strain>
    </source>
</reference>